<protein>
    <submittedName>
        <fullName evidence="5">Accessory gland protein Acp29AB-like</fullName>
    </submittedName>
</protein>
<evidence type="ECO:0000313" key="5">
    <source>
        <dbReference type="RefSeq" id="XP_017020616.1"/>
    </source>
</evidence>
<gene>
    <name evidence="5" type="primary">LOC108073474</name>
</gene>
<evidence type="ECO:0000259" key="3">
    <source>
        <dbReference type="PROSITE" id="PS50041"/>
    </source>
</evidence>
<dbReference type="RefSeq" id="XP_017020616.1">
    <property type="nucleotide sequence ID" value="XM_017165127.2"/>
</dbReference>
<dbReference type="CDD" id="cd00037">
    <property type="entry name" value="CLECT"/>
    <property type="match status" value="1"/>
</dbReference>
<evidence type="ECO:0000313" key="4">
    <source>
        <dbReference type="Proteomes" id="UP001652661"/>
    </source>
</evidence>
<name>A0A6P4ICP6_DROKI</name>
<evidence type="ECO:0000256" key="1">
    <source>
        <dbReference type="SAM" id="Coils"/>
    </source>
</evidence>
<dbReference type="SUPFAM" id="SSF56436">
    <property type="entry name" value="C-type lectin-like"/>
    <property type="match status" value="1"/>
</dbReference>
<dbReference type="InterPro" id="IPR001304">
    <property type="entry name" value="C-type_lectin-like"/>
</dbReference>
<feature type="domain" description="C-type lectin" evidence="3">
    <location>
        <begin position="152"/>
        <end position="252"/>
    </location>
</feature>
<keyword evidence="2" id="KW-0732">Signal</keyword>
<dbReference type="InterPro" id="IPR016186">
    <property type="entry name" value="C-type_lectin-like/link_sf"/>
</dbReference>
<dbReference type="AlphaFoldDB" id="A0A6P4ICP6"/>
<reference evidence="5" key="2">
    <citation type="submission" date="2025-08" db="UniProtKB">
        <authorList>
            <consortium name="RefSeq"/>
        </authorList>
    </citation>
    <scope>IDENTIFICATION</scope>
    <source>
        <strain evidence="5">14028-0561.14</strain>
        <tissue evidence="5">Whole fly</tissue>
    </source>
</reference>
<feature type="coiled-coil region" evidence="1">
    <location>
        <begin position="93"/>
        <end position="124"/>
    </location>
</feature>
<dbReference type="InterPro" id="IPR016187">
    <property type="entry name" value="CTDL_fold"/>
</dbReference>
<organism evidence="4 5">
    <name type="scientific">Drosophila kikkawai</name>
    <name type="common">Fruit fly</name>
    <dbReference type="NCBI Taxonomy" id="30033"/>
    <lineage>
        <taxon>Eukaryota</taxon>
        <taxon>Metazoa</taxon>
        <taxon>Ecdysozoa</taxon>
        <taxon>Arthropoda</taxon>
        <taxon>Hexapoda</taxon>
        <taxon>Insecta</taxon>
        <taxon>Pterygota</taxon>
        <taxon>Neoptera</taxon>
        <taxon>Endopterygota</taxon>
        <taxon>Diptera</taxon>
        <taxon>Brachycera</taxon>
        <taxon>Muscomorpha</taxon>
        <taxon>Ephydroidea</taxon>
        <taxon>Drosophilidae</taxon>
        <taxon>Drosophila</taxon>
        <taxon>Sophophora</taxon>
    </lineage>
</organism>
<dbReference type="Gene3D" id="3.10.100.10">
    <property type="entry name" value="Mannose-Binding Protein A, subunit A"/>
    <property type="match status" value="1"/>
</dbReference>
<proteinExistence type="predicted"/>
<reference evidence="4" key="1">
    <citation type="submission" date="2025-05" db="UniProtKB">
        <authorList>
            <consortium name="RefSeq"/>
        </authorList>
    </citation>
    <scope>NUCLEOTIDE SEQUENCE [LARGE SCALE GENOMIC DNA]</scope>
    <source>
        <strain evidence="4">14028-0561.14</strain>
    </source>
</reference>
<sequence>MKYFLVLFIFGIFCQNILARGLDDAVLSDFERRLVRLETRQLYESQDIEHRMLQLEIHLETHQKGETLEENPLKRKFNETLKVEKPAEGITLLQRLEKLEKNWEKELEKQLAEFSSKYENLAERFSAIEKHVEEHISGSKNDNSKENQFQKIGTNHYFIERYENKTWYEAVQKCNEMNAHLLMLRGEEWSDLKEALNPDHTYWTDVRAMPKISNNFDDNKPNSAYGAESCLMFTKYETELVACNDRKYYICESNDY</sequence>
<dbReference type="PROSITE" id="PS50041">
    <property type="entry name" value="C_TYPE_LECTIN_2"/>
    <property type="match status" value="1"/>
</dbReference>
<feature type="signal peptide" evidence="2">
    <location>
        <begin position="1"/>
        <end position="19"/>
    </location>
</feature>
<feature type="chain" id="PRO_5027624791" evidence="2">
    <location>
        <begin position="20"/>
        <end position="256"/>
    </location>
</feature>
<dbReference type="OrthoDB" id="6430060at2759"/>
<evidence type="ECO:0000256" key="2">
    <source>
        <dbReference type="SAM" id="SignalP"/>
    </source>
</evidence>
<keyword evidence="4" id="KW-1185">Reference proteome</keyword>
<keyword evidence="1" id="KW-0175">Coiled coil</keyword>
<dbReference type="Pfam" id="PF00059">
    <property type="entry name" value="Lectin_C"/>
    <property type="match status" value="1"/>
</dbReference>
<dbReference type="GeneID" id="108073474"/>
<accession>A0A6P4ICP6</accession>
<dbReference type="Proteomes" id="UP001652661">
    <property type="component" value="Chromosome 2L"/>
</dbReference>